<comment type="function">
    <text evidence="23">Lysosomal dipeptide uniporter that selectively exports lysine, arginine or histidine-containing dipeptides with a net positive charge from the lysosome lumen into the cytosol. Could play a role in a specific type of protein O-glycosylation indirectly regulating macrophages migration and tissue invasion. Also essential for liver homeostasis.</text>
</comment>
<evidence type="ECO:0000256" key="18">
    <source>
        <dbReference type="ARBA" id="ARBA00044912"/>
    </source>
</evidence>
<keyword evidence="5 25" id="KW-1133">Transmembrane helix</keyword>
<comment type="catalytic activity">
    <reaction evidence="18">
        <text>L-histidyl-L-alpha-amino acid(out) = L-histidyl-L-alpha-amino acid(in)</text>
        <dbReference type="Rhea" id="RHEA:79379"/>
        <dbReference type="ChEBI" id="CHEBI:229964"/>
    </reaction>
</comment>
<evidence type="ECO:0000256" key="19">
    <source>
        <dbReference type="ARBA" id="ARBA00044919"/>
    </source>
</evidence>
<reference evidence="27 28" key="1">
    <citation type="submission" date="2015-11" db="EMBL/GenBank/DDBJ databases">
        <title>Genomic analysis of 38 Legionella species identifies large and diverse effector repertoires.</title>
        <authorList>
            <person name="Burstein D."/>
            <person name="Amaro F."/>
            <person name="Zusman T."/>
            <person name="Lifshitz Z."/>
            <person name="Cohen O."/>
            <person name="Gilbert J.A."/>
            <person name="Pupko T."/>
            <person name="Shuman H.A."/>
            <person name="Segal G."/>
        </authorList>
    </citation>
    <scope>NUCLEOTIDE SEQUENCE [LARGE SCALE GENOMIC DNA]</scope>
    <source>
        <strain evidence="27 28">ATCC 49504</strain>
    </source>
</reference>
<dbReference type="Gene3D" id="1.20.1250.20">
    <property type="entry name" value="MFS general substrate transporter like domains"/>
    <property type="match status" value="2"/>
</dbReference>
<evidence type="ECO:0000256" key="23">
    <source>
        <dbReference type="ARBA" id="ARBA00045709"/>
    </source>
</evidence>
<comment type="subcellular location">
    <subcellularLocation>
        <location evidence="1">Lysosome membrane</location>
        <topology evidence="1">Multi-pass membrane protein</topology>
    </subcellularLocation>
</comment>
<evidence type="ECO:0000256" key="24">
    <source>
        <dbReference type="ARBA" id="ARBA00046376"/>
    </source>
</evidence>
<feature type="transmembrane region" description="Helical" evidence="25">
    <location>
        <begin position="322"/>
        <end position="342"/>
    </location>
</feature>
<sequence length="435" mass="47262">MSDLLVAQSRAHVPSRPLLAWITCLSAGLFFFYEFFQLNVFDVINEPLRRDFNLDASAISWLSSTYLWADILFLLPAGVILDRLSTRTVILFSMLVCIIGTFGFGLSHSFYLAAFFHFLSGIGNAFCFLSCIVLVSRWFEPARQGLVVGCLVTMAFLGGMMAHTPFAWLNTQFGWRQAMALDGVLGILLFGWIYLSVKDSPNGRVSPKNRSVPLLPQLVSVIQNRQNWLAGIYTTCLNLPVMVLCALWGASYLQAAHGLGEMTASNVVSLIFTGSLIGCPLAGWLSDTMGRRKTVMLLGGVASLLVMLPLLIPGVLPQTVLSVLFFATGLFTSTQVITYPLVAESNPEHSVGAANAVASVLIMGGAGVAQVLFGALMQFHAGAGVLNYSPESYRFAMWMFPAAIALALLALAFIRETWCRNTATPITNPVPEPLP</sequence>
<dbReference type="EMBL" id="LNYC01000056">
    <property type="protein sequence ID" value="KTC98788.1"/>
    <property type="molecule type" value="Genomic_DNA"/>
</dbReference>
<gene>
    <name evidence="27" type="ORF">Lgee_1477</name>
</gene>
<feature type="transmembrane region" description="Helical" evidence="25">
    <location>
        <begin position="262"/>
        <end position="283"/>
    </location>
</feature>
<comment type="catalytic activity">
    <reaction evidence="14">
        <text>L-aspartyl-L-lysine(out) = L-aspartyl-L-lysine(in)</text>
        <dbReference type="Rhea" id="RHEA:79411"/>
        <dbReference type="ChEBI" id="CHEBI:229953"/>
    </reaction>
</comment>
<comment type="catalytic activity">
    <reaction evidence="19">
        <text>L-alanyl-L-lysine(out) = L-alanyl-L-lysine(in)</text>
        <dbReference type="Rhea" id="RHEA:79415"/>
        <dbReference type="ChEBI" id="CHEBI:192470"/>
    </reaction>
</comment>
<evidence type="ECO:0000256" key="16">
    <source>
        <dbReference type="ARBA" id="ARBA00044900"/>
    </source>
</evidence>
<evidence type="ECO:0000256" key="7">
    <source>
        <dbReference type="ARBA" id="ARBA00023228"/>
    </source>
</evidence>
<evidence type="ECO:0000256" key="14">
    <source>
        <dbReference type="ARBA" id="ARBA00044898"/>
    </source>
</evidence>
<feature type="transmembrane region" description="Helical" evidence="25">
    <location>
        <begin position="395"/>
        <end position="414"/>
    </location>
</feature>
<dbReference type="GO" id="GO:0022857">
    <property type="term" value="F:transmembrane transporter activity"/>
    <property type="evidence" value="ECO:0007669"/>
    <property type="project" value="InterPro"/>
</dbReference>
<name>A0A0W0TT20_9GAMM</name>
<dbReference type="PROSITE" id="PS50850">
    <property type="entry name" value="MFS"/>
    <property type="match status" value="1"/>
</dbReference>
<feature type="domain" description="Major facilitator superfamily (MFS) profile" evidence="26">
    <location>
        <begin position="23"/>
        <end position="419"/>
    </location>
</feature>
<evidence type="ECO:0000256" key="4">
    <source>
        <dbReference type="ARBA" id="ARBA00022692"/>
    </source>
</evidence>
<evidence type="ECO:0000256" key="10">
    <source>
        <dbReference type="ARBA" id="ARBA00044881"/>
    </source>
</evidence>
<keyword evidence="3" id="KW-0813">Transport</keyword>
<organism evidence="27 28">
    <name type="scientific">Legionella geestiana</name>
    <dbReference type="NCBI Taxonomy" id="45065"/>
    <lineage>
        <taxon>Bacteria</taxon>
        <taxon>Pseudomonadati</taxon>
        <taxon>Pseudomonadota</taxon>
        <taxon>Gammaproteobacteria</taxon>
        <taxon>Legionellales</taxon>
        <taxon>Legionellaceae</taxon>
        <taxon>Legionella</taxon>
    </lineage>
</organism>
<evidence type="ECO:0000256" key="20">
    <source>
        <dbReference type="ARBA" id="ARBA00044924"/>
    </source>
</evidence>
<keyword evidence="7" id="KW-0458">Lysosome</keyword>
<dbReference type="PANTHER" id="PTHR23512:SF3">
    <property type="entry name" value="MAJOR FACILITATOR SUPERFAMILY DOMAIN-CONTAINING PROTEIN 1"/>
    <property type="match status" value="1"/>
</dbReference>
<evidence type="ECO:0000256" key="9">
    <source>
        <dbReference type="ARBA" id="ARBA00044878"/>
    </source>
</evidence>
<evidence type="ECO:0000256" key="21">
    <source>
        <dbReference type="ARBA" id="ARBA00044985"/>
    </source>
</evidence>
<dbReference type="Proteomes" id="UP000054785">
    <property type="component" value="Unassembled WGS sequence"/>
</dbReference>
<keyword evidence="6 25" id="KW-0472">Membrane</keyword>
<feature type="transmembrane region" description="Helical" evidence="25">
    <location>
        <begin position="58"/>
        <end position="81"/>
    </location>
</feature>
<keyword evidence="28" id="KW-1185">Reference proteome</keyword>
<feature type="transmembrane region" description="Helical" evidence="25">
    <location>
        <begin position="228"/>
        <end position="250"/>
    </location>
</feature>
<comment type="catalytic activity">
    <reaction evidence="12">
        <text>L-lysyl-L-alpha-amino acid(out) = L-lysyl-L-alpha-amino acid(in)</text>
        <dbReference type="Rhea" id="RHEA:79387"/>
        <dbReference type="ChEBI" id="CHEBI:229965"/>
    </reaction>
</comment>
<evidence type="ECO:0000256" key="1">
    <source>
        <dbReference type="ARBA" id="ARBA00004155"/>
    </source>
</evidence>
<comment type="catalytic activity">
    <reaction evidence="11">
        <text>L-alpha-aminoacyl-L-histidine(out) = L-alpha-aminoacyl-L-histidine(in)</text>
        <dbReference type="Rhea" id="RHEA:79375"/>
        <dbReference type="ChEBI" id="CHEBI:229967"/>
    </reaction>
</comment>
<dbReference type="Pfam" id="PF07690">
    <property type="entry name" value="MFS_1"/>
    <property type="match status" value="1"/>
</dbReference>
<dbReference type="InterPro" id="IPR020846">
    <property type="entry name" value="MFS_dom"/>
</dbReference>
<dbReference type="InterPro" id="IPR011701">
    <property type="entry name" value="MFS"/>
</dbReference>
<evidence type="ECO:0000256" key="6">
    <source>
        <dbReference type="ARBA" id="ARBA00023136"/>
    </source>
</evidence>
<evidence type="ECO:0000256" key="5">
    <source>
        <dbReference type="ARBA" id="ARBA00022989"/>
    </source>
</evidence>
<comment type="catalytic activity">
    <reaction evidence="10">
        <text>L-alpha-aminoacyl-L-arginine(out) = L-alpha-aminoacyl-L-arginine(in)</text>
        <dbReference type="Rhea" id="RHEA:79367"/>
        <dbReference type="ChEBI" id="CHEBI:229968"/>
    </reaction>
</comment>
<feature type="transmembrane region" description="Helical" evidence="25">
    <location>
        <begin position="112"/>
        <end position="134"/>
    </location>
</feature>
<proteinExistence type="inferred from homology"/>
<comment type="catalytic activity">
    <reaction evidence="20">
        <text>L-lysyl-glycine(out) = L-lysyl-glycine(in)</text>
        <dbReference type="Rhea" id="RHEA:79407"/>
        <dbReference type="ChEBI" id="CHEBI:191202"/>
    </reaction>
</comment>
<evidence type="ECO:0000256" key="13">
    <source>
        <dbReference type="ARBA" id="ARBA00044893"/>
    </source>
</evidence>
<evidence type="ECO:0000256" key="25">
    <source>
        <dbReference type="SAM" id="Phobius"/>
    </source>
</evidence>
<evidence type="ECO:0000256" key="22">
    <source>
        <dbReference type="ARBA" id="ARBA00045018"/>
    </source>
</evidence>
<dbReference type="InterPro" id="IPR052187">
    <property type="entry name" value="MFSD1"/>
</dbReference>
<evidence type="ECO:0000256" key="2">
    <source>
        <dbReference type="ARBA" id="ARBA00008335"/>
    </source>
</evidence>
<feature type="transmembrane region" description="Helical" evidence="25">
    <location>
        <begin position="295"/>
        <end position="316"/>
    </location>
</feature>
<comment type="catalytic activity">
    <reaction evidence="9">
        <text>L-histidyl-glycine(out) = L-histidyl-glycine(in)</text>
        <dbReference type="Rhea" id="RHEA:79395"/>
        <dbReference type="ChEBI" id="CHEBI:229957"/>
    </reaction>
</comment>
<evidence type="ECO:0000313" key="28">
    <source>
        <dbReference type="Proteomes" id="UP000054785"/>
    </source>
</evidence>
<keyword evidence="4 25" id="KW-0812">Transmembrane</keyword>
<comment type="catalytic activity">
    <reaction evidence="8">
        <text>L-lysyl-L-alanine(out) = L-lysyl-L-alanine(in)</text>
        <dbReference type="Rhea" id="RHEA:79399"/>
        <dbReference type="ChEBI" id="CHEBI:229954"/>
    </reaction>
</comment>
<dbReference type="InterPro" id="IPR036259">
    <property type="entry name" value="MFS_trans_sf"/>
</dbReference>
<evidence type="ECO:0000256" key="15">
    <source>
        <dbReference type="ARBA" id="ARBA00044899"/>
    </source>
</evidence>
<dbReference type="GO" id="GO:0005765">
    <property type="term" value="C:lysosomal membrane"/>
    <property type="evidence" value="ECO:0007669"/>
    <property type="project" value="UniProtKB-SubCell"/>
</dbReference>
<dbReference type="STRING" id="45065.Lgee_1477"/>
<accession>A0A0W0TT20</accession>
<dbReference type="PATRIC" id="fig|45065.4.peg.1600"/>
<dbReference type="PANTHER" id="PTHR23512">
    <property type="entry name" value="MAJOR FACILITATOR SUPERFAMILY DOMAIN-CONTAINING PROTEIN 1"/>
    <property type="match status" value="1"/>
</dbReference>
<comment type="catalytic activity">
    <reaction evidence="16">
        <text>L-lysyl-L-lysine(out) = L-lysyl-L-lysine(in)</text>
        <dbReference type="Rhea" id="RHEA:79403"/>
        <dbReference type="ChEBI" id="CHEBI:229956"/>
    </reaction>
</comment>
<dbReference type="SUPFAM" id="SSF103473">
    <property type="entry name" value="MFS general substrate transporter"/>
    <property type="match status" value="1"/>
</dbReference>
<comment type="catalytic activity">
    <reaction evidence="13">
        <text>L-alpha-aminoacyl-L-lysine(out) = L-alpha-aminoacyl-L-lysine(in)</text>
        <dbReference type="Rhea" id="RHEA:79383"/>
        <dbReference type="ChEBI" id="CHEBI:229966"/>
    </reaction>
</comment>
<feature type="transmembrane region" description="Helical" evidence="25">
    <location>
        <begin position="146"/>
        <end position="169"/>
    </location>
</feature>
<feature type="transmembrane region" description="Helical" evidence="25">
    <location>
        <begin position="175"/>
        <end position="195"/>
    </location>
</feature>
<dbReference type="RefSeq" id="WP_051550878.1">
    <property type="nucleotide sequence ID" value="NZ_CAAAHN010000013.1"/>
</dbReference>
<feature type="transmembrane region" description="Helical" evidence="25">
    <location>
        <begin position="354"/>
        <end position="375"/>
    </location>
</feature>
<feature type="transmembrane region" description="Helical" evidence="25">
    <location>
        <begin position="88"/>
        <end position="106"/>
    </location>
</feature>
<comment type="catalytic activity">
    <reaction evidence="17">
        <text>L-arginyl-glycine(out) = L-arginyl-glycine(in)</text>
        <dbReference type="Rhea" id="RHEA:79391"/>
        <dbReference type="ChEBI" id="CHEBI:229955"/>
    </reaction>
</comment>
<evidence type="ECO:0000256" key="3">
    <source>
        <dbReference type="ARBA" id="ARBA00022448"/>
    </source>
</evidence>
<protein>
    <recommendedName>
        <fullName evidence="21">Lysosomal dipeptide transporter MFSD1</fullName>
    </recommendedName>
    <alternativeName>
        <fullName evidence="22">Major facilitator superfamily domain-containing protein 1</fullName>
    </alternativeName>
</protein>
<dbReference type="AlphaFoldDB" id="A0A0W0TT20"/>
<evidence type="ECO:0000259" key="26">
    <source>
        <dbReference type="PROSITE" id="PS50850"/>
    </source>
</evidence>
<feature type="transmembrane region" description="Helical" evidence="25">
    <location>
        <begin position="18"/>
        <end position="38"/>
    </location>
</feature>
<evidence type="ECO:0000313" key="27">
    <source>
        <dbReference type="EMBL" id="KTC98788.1"/>
    </source>
</evidence>
<evidence type="ECO:0000256" key="8">
    <source>
        <dbReference type="ARBA" id="ARBA00044876"/>
    </source>
</evidence>
<comment type="caution">
    <text evidence="27">The sequence shown here is derived from an EMBL/GenBank/DDBJ whole genome shotgun (WGS) entry which is preliminary data.</text>
</comment>
<comment type="catalytic activity">
    <reaction evidence="15">
        <text>L-arginyl-L-alpha-amino acid(out) = L-arginyl-L-alpha-amino acid(in)</text>
        <dbReference type="Rhea" id="RHEA:79371"/>
        <dbReference type="ChEBI" id="CHEBI:84315"/>
    </reaction>
</comment>
<evidence type="ECO:0000256" key="12">
    <source>
        <dbReference type="ARBA" id="ARBA00044891"/>
    </source>
</evidence>
<comment type="similarity">
    <text evidence="2">Belongs to the major facilitator superfamily.</text>
</comment>
<evidence type="ECO:0000256" key="17">
    <source>
        <dbReference type="ARBA" id="ARBA00044903"/>
    </source>
</evidence>
<comment type="subunit">
    <text evidence="24">Homodimer. Interacts with lysosomal protein GLMP (via lumenal domain); the interaction starts while both proteins are still in the endoplasmic reticulum and is required for stabilization of MFSD1 in lysosomes but has no direct effect on its targeting to lysosomes or transporter activity.</text>
</comment>
<evidence type="ECO:0000256" key="11">
    <source>
        <dbReference type="ARBA" id="ARBA00044884"/>
    </source>
</evidence>